<evidence type="ECO:0000313" key="2">
    <source>
        <dbReference type="RefSeq" id="XP_006811900.1"/>
    </source>
</evidence>
<proteinExistence type="predicted"/>
<dbReference type="GeneID" id="102809929"/>
<dbReference type="SUPFAM" id="SSF53335">
    <property type="entry name" value="S-adenosyl-L-methionine-dependent methyltransferases"/>
    <property type="match status" value="1"/>
</dbReference>
<keyword evidence="1" id="KW-1185">Reference proteome</keyword>
<accession>A0ABM0LVV9</accession>
<dbReference type="Proteomes" id="UP000694865">
    <property type="component" value="Unplaced"/>
</dbReference>
<evidence type="ECO:0000313" key="1">
    <source>
        <dbReference type="Proteomes" id="UP000694865"/>
    </source>
</evidence>
<dbReference type="CDD" id="cd02440">
    <property type="entry name" value="AdoMet_MTases"/>
    <property type="match status" value="1"/>
</dbReference>
<sequence>MSSSGVRSLFNDVDHYSDCRRSFLPRTKWYTERMPRWCRDVFPTVVKDITLGTGKAKNESHRALRVLGIGSGSGEVDQMMLHRLQSMFSAIECTVVEPSSRAIRSYRDSIEEGATRLKPTSFDWHEKTFAEFVNNLKCCPDQQYSRFHFIQVVETIYYLSYNGAIHEMYNLLAPGGILLIIVTAEDCGYHNLWKQHKDILQDDRMNFVTSADVKEELSEEHPFTSIRDESRVDISEVFVDDSEVGDHILDFLTHICHFRRSVDEQIREDLINLLKSEKCSDKVDGRVMFNNSFDAIIVYKHE</sequence>
<dbReference type="RefSeq" id="XP_006811900.1">
    <property type="nucleotide sequence ID" value="XM_006811837.1"/>
</dbReference>
<reference evidence="2" key="1">
    <citation type="submission" date="2025-08" db="UniProtKB">
        <authorList>
            <consortium name="RefSeq"/>
        </authorList>
    </citation>
    <scope>IDENTIFICATION</scope>
    <source>
        <tissue evidence="2">Testes</tissue>
    </source>
</reference>
<dbReference type="Pfam" id="PF13489">
    <property type="entry name" value="Methyltransf_23"/>
    <property type="match status" value="1"/>
</dbReference>
<dbReference type="Gene3D" id="3.40.50.150">
    <property type="entry name" value="Vaccinia Virus protein VP39"/>
    <property type="match status" value="1"/>
</dbReference>
<dbReference type="InterPro" id="IPR029063">
    <property type="entry name" value="SAM-dependent_MTases_sf"/>
</dbReference>
<name>A0ABM0LVV9_SACKO</name>
<organism evidence="1 2">
    <name type="scientific">Saccoglossus kowalevskii</name>
    <name type="common">Acorn worm</name>
    <dbReference type="NCBI Taxonomy" id="10224"/>
    <lineage>
        <taxon>Eukaryota</taxon>
        <taxon>Metazoa</taxon>
        <taxon>Hemichordata</taxon>
        <taxon>Enteropneusta</taxon>
        <taxon>Harrimaniidae</taxon>
        <taxon>Saccoglossus</taxon>
    </lineage>
</organism>
<protein>
    <submittedName>
        <fullName evidence="2">Histamine N-methyltransferase-like</fullName>
    </submittedName>
</protein>
<gene>
    <name evidence="2" type="primary">LOC102809929</name>
</gene>